<sequence length="457" mass="51586">MGGLSAIYILDIHGKTIIGRNYKGDISEGGVLEIFQQNVIDQEESLIRPVFLSKGITYCWVKYNNLYLVSLTRRNSNAMMMMTFLYKLIDILKDYFRILEEESIRDNFVILYELLDEIIDNGFPQLTEVKVLREYIKNEAHELSSVSAAVLASTGKSSSSVNIKPPTAISNVISWRPEGIKHKKNEIFLDVIEKVNIIIGSNGDVVKSEIIGTLTMKSYLSGMPELKLGLNDRLGDATISNSQSNSSSSNNGRQSISVRNKAVDIEDIKFHQCVRLAKFENDRTISFVPPDGQFELMSYRLTPSTNLKPLFKIDVVVEHISATRIKYIVKIKGQYKSRSIAKNSEVHIPVPNDVIIPTFKTCVGTVKYAPDKDLIIWSIKSFAGQKEYIMTATFGLPSVNGINGIKKRPITAYFEIPYFTVSGLTIRYLKITEKSGYQALPWVRYITQNGDYEVRMP</sequence>
<keyword evidence="2 5" id="KW-0813">Transport</keyword>
<dbReference type="AlphaFoldDB" id="A0A1J4MRM5"/>
<dbReference type="GO" id="GO:0012505">
    <property type="term" value="C:endomembrane system"/>
    <property type="evidence" value="ECO:0007669"/>
    <property type="project" value="UniProtKB-SubCell"/>
</dbReference>
<dbReference type="OrthoDB" id="10259133at2759"/>
<evidence type="ECO:0000259" key="6">
    <source>
        <dbReference type="PROSITE" id="PS51072"/>
    </source>
</evidence>
<dbReference type="EMBL" id="LRBS01000086">
    <property type="protein sequence ID" value="OII75652.1"/>
    <property type="molecule type" value="Genomic_DNA"/>
</dbReference>
<evidence type="ECO:0000256" key="2">
    <source>
        <dbReference type="ARBA" id="ARBA00022448"/>
    </source>
</evidence>
<comment type="caution">
    <text evidence="7">The sequence shown here is derived from an EMBL/GenBank/DDBJ whole genome shotgun (WGS) entry which is preliminary data.</text>
</comment>
<dbReference type="PIRSF" id="PIRSF005992">
    <property type="entry name" value="Clathrin_mu"/>
    <property type="match status" value="1"/>
</dbReference>
<dbReference type="VEuPathDB" id="CryptoDB:cand_030820"/>
<evidence type="ECO:0000313" key="8">
    <source>
        <dbReference type="Proteomes" id="UP000186804"/>
    </source>
</evidence>
<dbReference type="InterPro" id="IPR022775">
    <property type="entry name" value="AP_mu_sigma_su"/>
</dbReference>
<feature type="domain" description="MHD" evidence="6">
    <location>
        <begin position="184"/>
        <end position="455"/>
    </location>
</feature>
<dbReference type="GO" id="GO:0016192">
    <property type="term" value="P:vesicle-mediated transport"/>
    <property type="evidence" value="ECO:0007669"/>
    <property type="project" value="InterPro"/>
</dbReference>
<dbReference type="CDD" id="cd14835">
    <property type="entry name" value="AP1_Mu_N"/>
    <property type="match status" value="1"/>
</dbReference>
<dbReference type="PRINTS" id="PR00314">
    <property type="entry name" value="CLATHRINADPT"/>
</dbReference>
<dbReference type="RefSeq" id="XP_067067498.1">
    <property type="nucleotide sequence ID" value="XM_067213308.1"/>
</dbReference>
<dbReference type="CDD" id="cd09250">
    <property type="entry name" value="AP-1_Mu1_Cterm"/>
    <property type="match status" value="1"/>
</dbReference>
<dbReference type="InterPro" id="IPR011012">
    <property type="entry name" value="Longin-like_dom_sf"/>
</dbReference>
<gene>
    <name evidence="7" type="ORF">cand_030820</name>
</gene>
<comment type="subcellular location">
    <subcellularLocation>
        <location evidence="1">Endomembrane system</location>
    </subcellularLocation>
</comment>
<dbReference type="Pfam" id="PF00928">
    <property type="entry name" value="Adap_comp_sub"/>
    <property type="match status" value="1"/>
</dbReference>
<proteinExistence type="inferred from homology"/>
<keyword evidence="8" id="KW-1185">Reference proteome</keyword>
<dbReference type="GO" id="GO:0006886">
    <property type="term" value="P:intracellular protein transport"/>
    <property type="evidence" value="ECO:0007669"/>
    <property type="project" value="UniProtKB-UniRule"/>
</dbReference>
<dbReference type="GO" id="GO:0030131">
    <property type="term" value="C:clathrin adaptor complex"/>
    <property type="evidence" value="ECO:0007669"/>
    <property type="project" value="UniProtKB-UniRule"/>
</dbReference>
<dbReference type="Pfam" id="PF01217">
    <property type="entry name" value="Clat_adaptor_s"/>
    <property type="match status" value="1"/>
</dbReference>
<dbReference type="Proteomes" id="UP000186804">
    <property type="component" value="Unassembled WGS sequence"/>
</dbReference>
<reference evidence="7 8" key="1">
    <citation type="submission" date="2016-10" db="EMBL/GenBank/DDBJ databases">
        <title>Reductive evolution of mitochondrial metabolism and differential evolution of invasion-related proteins in Cryptosporidium.</title>
        <authorList>
            <person name="Liu S."/>
            <person name="Roellig D.M."/>
            <person name="Guo Y."/>
            <person name="Li N."/>
            <person name="Frace M.A."/>
            <person name="Tang K."/>
            <person name="Zhang L."/>
            <person name="Feng Y."/>
            <person name="Xiao L."/>
        </authorList>
    </citation>
    <scope>NUCLEOTIDE SEQUENCE [LARGE SCALE GENOMIC DNA]</scope>
    <source>
        <strain evidence="7">30847</strain>
    </source>
</reference>
<evidence type="ECO:0000256" key="4">
    <source>
        <dbReference type="ARBA" id="ARBA00023136"/>
    </source>
</evidence>
<accession>A0A1J4MRM5</accession>
<dbReference type="PANTHER" id="PTHR10529">
    <property type="entry name" value="AP COMPLEX SUBUNIT MU"/>
    <property type="match status" value="1"/>
</dbReference>
<dbReference type="InterPro" id="IPR001392">
    <property type="entry name" value="Clathrin_mu"/>
</dbReference>
<protein>
    <submittedName>
        <fullName evidence="7">AP-2 complex MU subunit protein</fullName>
    </submittedName>
</protein>
<dbReference type="Gene3D" id="2.60.40.1170">
    <property type="entry name" value="Mu homology domain, subdomain B"/>
    <property type="match status" value="2"/>
</dbReference>
<organism evidence="7 8">
    <name type="scientific">Cryptosporidium andersoni</name>
    <dbReference type="NCBI Taxonomy" id="117008"/>
    <lineage>
        <taxon>Eukaryota</taxon>
        <taxon>Sar</taxon>
        <taxon>Alveolata</taxon>
        <taxon>Apicomplexa</taxon>
        <taxon>Conoidasida</taxon>
        <taxon>Coccidia</taxon>
        <taxon>Eucoccidiorida</taxon>
        <taxon>Eimeriorina</taxon>
        <taxon>Cryptosporidiidae</taxon>
        <taxon>Cryptosporidium</taxon>
    </lineage>
</organism>
<dbReference type="SUPFAM" id="SSF49447">
    <property type="entry name" value="Second domain of Mu2 adaptin subunit (ap50) of ap2 adaptor"/>
    <property type="match status" value="1"/>
</dbReference>
<dbReference type="PROSITE" id="PS00990">
    <property type="entry name" value="CLAT_ADAPTOR_M_1"/>
    <property type="match status" value="1"/>
</dbReference>
<dbReference type="GeneID" id="92367266"/>
<keyword evidence="3 5" id="KW-0653">Protein transport</keyword>
<comment type="similarity">
    <text evidence="5">Belongs to the adaptor complexes medium subunit family.</text>
</comment>
<keyword evidence="4" id="KW-0472">Membrane</keyword>
<name>A0A1J4MRM5_9CRYT</name>
<dbReference type="PROSITE" id="PS51072">
    <property type="entry name" value="MHD"/>
    <property type="match status" value="1"/>
</dbReference>
<evidence type="ECO:0000256" key="1">
    <source>
        <dbReference type="ARBA" id="ARBA00004308"/>
    </source>
</evidence>
<evidence type="ECO:0000256" key="5">
    <source>
        <dbReference type="PIRNR" id="PIRNR005992"/>
    </source>
</evidence>
<dbReference type="InterPro" id="IPR018240">
    <property type="entry name" value="Clathrin_mu_CS"/>
</dbReference>
<evidence type="ECO:0000313" key="7">
    <source>
        <dbReference type="EMBL" id="OII75652.1"/>
    </source>
</evidence>
<dbReference type="Gene3D" id="3.30.450.60">
    <property type="match status" value="1"/>
</dbReference>
<dbReference type="SUPFAM" id="SSF64356">
    <property type="entry name" value="SNARE-like"/>
    <property type="match status" value="1"/>
</dbReference>
<dbReference type="FunFam" id="3.30.450.60:FF:000002">
    <property type="entry name" value="AP-2 complex subunit mu, putative"/>
    <property type="match status" value="1"/>
</dbReference>
<dbReference type="InterPro" id="IPR028565">
    <property type="entry name" value="MHD"/>
</dbReference>
<dbReference type="InterPro" id="IPR050431">
    <property type="entry name" value="Adaptor_comp_med_subunit"/>
</dbReference>
<evidence type="ECO:0000256" key="3">
    <source>
        <dbReference type="ARBA" id="ARBA00022927"/>
    </source>
</evidence>
<dbReference type="InterPro" id="IPR036168">
    <property type="entry name" value="AP2_Mu_C_sf"/>
</dbReference>